<name>A0A1W2DKR4_9FIRM</name>
<dbReference type="Pfam" id="PF09587">
    <property type="entry name" value="PGA_cap"/>
    <property type="match status" value="1"/>
</dbReference>
<dbReference type="PANTHER" id="PTHR33393">
    <property type="entry name" value="POLYGLUTAMINE SYNTHESIS ACCESSORY PROTEIN RV0574C-RELATED"/>
    <property type="match status" value="1"/>
</dbReference>
<dbReference type="Gene3D" id="3.60.21.10">
    <property type="match status" value="1"/>
</dbReference>
<dbReference type="InterPro" id="IPR029052">
    <property type="entry name" value="Metallo-depent_PP-like"/>
</dbReference>
<dbReference type="OrthoDB" id="9810906at2"/>
<reference evidence="3 4" key="1">
    <citation type="submission" date="2017-04" db="EMBL/GenBank/DDBJ databases">
        <authorList>
            <person name="Afonso C.L."/>
            <person name="Miller P.J."/>
            <person name="Scott M.A."/>
            <person name="Spackman E."/>
            <person name="Goraichik I."/>
            <person name="Dimitrov K.M."/>
            <person name="Suarez D.L."/>
            <person name="Swayne D.E."/>
        </authorList>
    </citation>
    <scope>NUCLEOTIDE SEQUENCE [LARGE SCALE GENOMIC DNA]</scope>
    <source>
        <strain evidence="3 4">DSM 5090</strain>
    </source>
</reference>
<evidence type="ECO:0000313" key="4">
    <source>
        <dbReference type="Proteomes" id="UP000192738"/>
    </source>
</evidence>
<comment type="similarity">
    <text evidence="1">Belongs to the CapA family.</text>
</comment>
<sequence>MLDEVRLMILGDICPTEDYRSLFDSKDPSVLLHNVLPVLKNSDLCIANLEAPAISSPSPITKCGPVLSAQPSDLALIKQAGIHILSLANNHIRDHGNAGVISTLGLCHQEDIGTLGAGKDKQSASKPYVVSIKNKTIGIIACAEKEFNSATNIGAGANVYDSLETIALIRETKQKCDFLLLLYHGGIEYHPYPSPRLQQRCRMMSLAGADVILCQHSHCIGTIEEFEGATIVYGQGNAIYGYREKQQCWNEGLAVEIKLNGEKYEVSYIPFQAQKDGIHLLESNDTLKRIDDIMQQSSILHDERVIQEKWDEFCEKQKALYLPLVLGRGRVFNKLNRLFCNKLIESLYSTKNLMVVKNLLQCDAHREVMLNILEKETTNKN</sequence>
<protein>
    <submittedName>
        <fullName evidence="3">Poly-gamma-glutamate synthesis protein (Capsule biosynthesis protein)</fullName>
    </submittedName>
</protein>
<accession>A0A1W2DKR4</accession>
<dbReference type="SMART" id="SM00854">
    <property type="entry name" value="PGA_cap"/>
    <property type="match status" value="1"/>
</dbReference>
<dbReference type="RefSeq" id="WP_084577152.1">
    <property type="nucleotide sequence ID" value="NZ_CP155572.1"/>
</dbReference>
<feature type="domain" description="Capsule synthesis protein CapA" evidence="2">
    <location>
        <begin position="6"/>
        <end position="242"/>
    </location>
</feature>
<organism evidence="3 4">
    <name type="scientific">Sporomusa malonica</name>
    <dbReference type="NCBI Taxonomy" id="112901"/>
    <lineage>
        <taxon>Bacteria</taxon>
        <taxon>Bacillati</taxon>
        <taxon>Bacillota</taxon>
        <taxon>Negativicutes</taxon>
        <taxon>Selenomonadales</taxon>
        <taxon>Sporomusaceae</taxon>
        <taxon>Sporomusa</taxon>
    </lineage>
</organism>
<dbReference type="Proteomes" id="UP000192738">
    <property type="component" value="Unassembled WGS sequence"/>
</dbReference>
<dbReference type="InterPro" id="IPR052169">
    <property type="entry name" value="CW_Biosynth-Accessory"/>
</dbReference>
<dbReference type="EMBL" id="FWXI01000016">
    <property type="protein sequence ID" value="SMC98059.1"/>
    <property type="molecule type" value="Genomic_DNA"/>
</dbReference>
<dbReference type="STRING" id="112901.SAMN04488500_116104"/>
<evidence type="ECO:0000259" key="2">
    <source>
        <dbReference type="SMART" id="SM00854"/>
    </source>
</evidence>
<keyword evidence="4" id="KW-1185">Reference proteome</keyword>
<dbReference type="CDD" id="cd07381">
    <property type="entry name" value="MPP_CapA"/>
    <property type="match status" value="1"/>
</dbReference>
<evidence type="ECO:0000256" key="1">
    <source>
        <dbReference type="ARBA" id="ARBA00005662"/>
    </source>
</evidence>
<dbReference type="SUPFAM" id="SSF56300">
    <property type="entry name" value="Metallo-dependent phosphatases"/>
    <property type="match status" value="1"/>
</dbReference>
<dbReference type="AlphaFoldDB" id="A0A1W2DKR4"/>
<gene>
    <name evidence="3" type="ORF">SAMN04488500_116104</name>
</gene>
<dbReference type="InterPro" id="IPR019079">
    <property type="entry name" value="Capsule_synth_CapA"/>
</dbReference>
<dbReference type="PANTHER" id="PTHR33393:SF13">
    <property type="entry name" value="PGA BIOSYNTHESIS PROTEIN CAPA"/>
    <property type="match status" value="1"/>
</dbReference>
<proteinExistence type="inferred from homology"/>
<evidence type="ECO:0000313" key="3">
    <source>
        <dbReference type="EMBL" id="SMC98059.1"/>
    </source>
</evidence>